<dbReference type="EMBL" id="OCYS01000151">
    <property type="protein sequence ID" value="SON92921.1"/>
    <property type="molecule type" value="Genomic_DNA"/>
</dbReference>
<evidence type="ECO:0000313" key="2">
    <source>
        <dbReference type="EMBL" id="SON89271.1"/>
    </source>
</evidence>
<dbReference type="AlphaFoldDB" id="A0AB38E611"/>
<dbReference type="Proteomes" id="UP000234166">
    <property type="component" value="Unassembled WGS sequence"/>
</dbReference>
<proteinExistence type="predicted"/>
<protein>
    <submittedName>
        <fullName evidence="3">Uncharacterized protein</fullName>
    </submittedName>
</protein>
<evidence type="ECO:0000313" key="5">
    <source>
        <dbReference type="Proteomes" id="UP000234181"/>
    </source>
</evidence>
<sequence>MHESCRPSIISGAPRGLLERLAPVLGVGEKQRIPQVLQPLLLDGGVVRPALASRLDLPEVLDEALLQWFPDMPGKIVEDILRRRMLEEARIEHIGAARDRDVHVIDGIAGPDDLPFKILLVEIHNQVIVRRHRLRIRQGEGLAVDDILLRARVEDGERRVLHALQRGGHDGQRVGASPYAVDRQDGHLATTSRHVHRDAMAWRSLSMDSLHVNDGAPPLTPPGIDNSLPQGIWLGCRRIEDLHLEIGLDEILGRHHLWLELLIEFGRRILFSLTLGVLQRVNEVLQLSRERRSGRRIRRGHLPCKDAGAGGTGGCPRAGPPRSGRAECRQVMQAG</sequence>
<dbReference type="EMBL" id="OCYT01000153">
    <property type="protein sequence ID" value="SON89271.1"/>
    <property type="molecule type" value="Genomic_DNA"/>
</dbReference>
<reference evidence="4 5" key="1">
    <citation type="submission" date="2017-10" db="EMBL/GenBank/DDBJ databases">
        <authorList>
            <person name="Regsiter A."/>
            <person name="William W."/>
        </authorList>
    </citation>
    <scope>NUCLEOTIDE SEQUENCE [LARGE SCALE GENOMIC DNA]</scope>
    <source>
        <strain evidence="2 5">CFBP6984</strain>
        <strain evidence="3 4">CFBP7430</strain>
    </source>
</reference>
<name>A0AB38E611_XANCH</name>
<dbReference type="Proteomes" id="UP000234181">
    <property type="component" value="Unassembled WGS sequence"/>
</dbReference>
<evidence type="ECO:0000256" key="1">
    <source>
        <dbReference type="SAM" id="MobiDB-lite"/>
    </source>
</evidence>
<gene>
    <name evidence="2" type="ORF">XAP6984_920051</name>
    <name evidence="3" type="ORF">XAP7430_910053</name>
</gene>
<keyword evidence="5" id="KW-1185">Reference proteome</keyword>
<organism evidence="3 4">
    <name type="scientific">Xanthomonas campestris pv. phaseoli</name>
    <dbReference type="NCBI Taxonomy" id="317013"/>
    <lineage>
        <taxon>Bacteria</taxon>
        <taxon>Pseudomonadati</taxon>
        <taxon>Pseudomonadota</taxon>
        <taxon>Gammaproteobacteria</taxon>
        <taxon>Lysobacterales</taxon>
        <taxon>Lysobacteraceae</taxon>
        <taxon>Xanthomonas</taxon>
    </lineage>
</organism>
<comment type="caution">
    <text evidence="3">The sequence shown here is derived from an EMBL/GenBank/DDBJ whole genome shotgun (WGS) entry which is preliminary data.</text>
</comment>
<accession>A0AB38E611</accession>
<evidence type="ECO:0000313" key="3">
    <source>
        <dbReference type="EMBL" id="SON92921.1"/>
    </source>
</evidence>
<feature type="region of interest" description="Disordered" evidence="1">
    <location>
        <begin position="298"/>
        <end position="326"/>
    </location>
</feature>
<evidence type="ECO:0000313" key="4">
    <source>
        <dbReference type="Proteomes" id="UP000234166"/>
    </source>
</evidence>